<evidence type="ECO:0000313" key="4">
    <source>
        <dbReference type="EMBL" id="MDQ0167857.1"/>
    </source>
</evidence>
<protein>
    <submittedName>
        <fullName evidence="4">CBS domain-containing protein</fullName>
    </submittedName>
</protein>
<dbReference type="InterPro" id="IPR051257">
    <property type="entry name" value="Diverse_CBS-Domain"/>
</dbReference>
<comment type="caution">
    <text evidence="4">The sequence shown here is derived from an EMBL/GenBank/DDBJ whole genome shotgun (WGS) entry which is preliminary data.</text>
</comment>
<proteinExistence type="predicted"/>
<feature type="domain" description="CBS" evidence="3">
    <location>
        <begin position="72"/>
        <end position="128"/>
    </location>
</feature>
<dbReference type="InterPro" id="IPR046342">
    <property type="entry name" value="CBS_dom_sf"/>
</dbReference>
<keyword evidence="1 2" id="KW-0129">CBS domain</keyword>
<feature type="domain" description="CBS" evidence="3">
    <location>
        <begin position="8"/>
        <end position="66"/>
    </location>
</feature>
<keyword evidence="5" id="KW-1185">Reference proteome</keyword>
<gene>
    <name evidence="4" type="ORF">J2S11_003786</name>
</gene>
<evidence type="ECO:0000259" key="3">
    <source>
        <dbReference type="PROSITE" id="PS51371"/>
    </source>
</evidence>
<dbReference type="InterPro" id="IPR000644">
    <property type="entry name" value="CBS_dom"/>
</dbReference>
<evidence type="ECO:0000313" key="5">
    <source>
        <dbReference type="Proteomes" id="UP001235840"/>
    </source>
</evidence>
<dbReference type="PROSITE" id="PS51371">
    <property type="entry name" value="CBS"/>
    <property type="match status" value="2"/>
</dbReference>
<dbReference type="PANTHER" id="PTHR43080:SF2">
    <property type="entry name" value="CBS DOMAIN-CONTAINING PROTEIN"/>
    <property type="match status" value="1"/>
</dbReference>
<accession>A0ABT9W3N3</accession>
<dbReference type="RefSeq" id="WP_307397111.1">
    <property type="nucleotide sequence ID" value="NZ_BAAADK010000049.1"/>
</dbReference>
<dbReference type="EMBL" id="JAUSTY010000020">
    <property type="protein sequence ID" value="MDQ0167857.1"/>
    <property type="molecule type" value="Genomic_DNA"/>
</dbReference>
<dbReference type="Gene3D" id="3.10.580.10">
    <property type="entry name" value="CBS-domain"/>
    <property type="match status" value="1"/>
</dbReference>
<dbReference type="CDD" id="cd04622">
    <property type="entry name" value="CBS_pair_HRP1_like"/>
    <property type="match status" value="1"/>
</dbReference>
<dbReference type="Pfam" id="PF00571">
    <property type="entry name" value="CBS"/>
    <property type="match status" value="2"/>
</dbReference>
<name>A0ABT9W3N3_9BACI</name>
<dbReference type="SMART" id="SM00116">
    <property type="entry name" value="CBS"/>
    <property type="match status" value="2"/>
</dbReference>
<organism evidence="4 5">
    <name type="scientific">Caldalkalibacillus horti</name>
    <dbReference type="NCBI Taxonomy" id="77523"/>
    <lineage>
        <taxon>Bacteria</taxon>
        <taxon>Bacillati</taxon>
        <taxon>Bacillota</taxon>
        <taxon>Bacilli</taxon>
        <taxon>Bacillales</taxon>
        <taxon>Bacillaceae</taxon>
        <taxon>Caldalkalibacillus</taxon>
    </lineage>
</organism>
<reference evidence="4 5" key="1">
    <citation type="submission" date="2023-07" db="EMBL/GenBank/DDBJ databases">
        <title>Genomic Encyclopedia of Type Strains, Phase IV (KMG-IV): sequencing the most valuable type-strain genomes for metagenomic binning, comparative biology and taxonomic classification.</title>
        <authorList>
            <person name="Goeker M."/>
        </authorList>
    </citation>
    <scope>NUCLEOTIDE SEQUENCE [LARGE SCALE GENOMIC DNA]</scope>
    <source>
        <strain evidence="4 5">DSM 12751</strain>
    </source>
</reference>
<dbReference type="PANTHER" id="PTHR43080">
    <property type="entry name" value="CBS DOMAIN-CONTAINING PROTEIN CBSX3, MITOCHONDRIAL"/>
    <property type="match status" value="1"/>
</dbReference>
<dbReference type="SUPFAM" id="SSF54631">
    <property type="entry name" value="CBS-domain pair"/>
    <property type="match status" value="1"/>
</dbReference>
<sequence>MQTLSDILTRDVKSCIAEDNIYEAAVKMKSWDIGAIPVVSNGQLIGIVTDRDLVIRAMAEKRPNSTQITEIMSHELITATPDMSVDEAAQLMSQNQIRRLPIVEGSKLVGMCALKDLAVRKSYDEEAEEALSHISEDKAGHQHPTAH</sequence>
<evidence type="ECO:0000256" key="1">
    <source>
        <dbReference type="ARBA" id="ARBA00023122"/>
    </source>
</evidence>
<evidence type="ECO:0000256" key="2">
    <source>
        <dbReference type="PROSITE-ProRule" id="PRU00703"/>
    </source>
</evidence>
<dbReference type="Proteomes" id="UP001235840">
    <property type="component" value="Unassembled WGS sequence"/>
</dbReference>